<keyword evidence="1" id="KW-0812">Transmembrane</keyword>
<proteinExistence type="predicted"/>
<organism evidence="2 3">
    <name type="scientific">Candidatus Shapirobacteria bacterium CG03_land_8_20_14_0_80_39_12</name>
    <dbReference type="NCBI Taxonomy" id="1974879"/>
    <lineage>
        <taxon>Bacteria</taxon>
        <taxon>Candidatus Shapironibacteriota</taxon>
    </lineage>
</organism>
<comment type="caution">
    <text evidence="2">The sequence shown here is derived from an EMBL/GenBank/DDBJ whole genome shotgun (WGS) entry which is preliminary data.</text>
</comment>
<feature type="transmembrane region" description="Helical" evidence="1">
    <location>
        <begin position="96"/>
        <end position="122"/>
    </location>
</feature>
<dbReference type="Proteomes" id="UP000229631">
    <property type="component" value="Unassembled WGS sequence"/>
</dbReference>
<dbReference type="AlphaFoldDB" id="A0A2M7BER8"/>
<evidence type="ECO:0000313" key="2">
    <source>
        <dbReference type="EMBL" id="PIV01580.1"/>
    </source>
</evidence>
<keyword evidence="1" id="KW-1133">Transmembrane helix</keyword>
<protein>
    <submittedName>
        <fullName evidence="2">Uncharacterized protein</fullName>
    </submittedName>
</protein>
<keyword evidence="1" id="KW-0472">Membrane</keyword>
<sequence length="133" mass="13928">MVPNNLLAAQEQDLGGFLEGIGPLGQDTKYWSELCGDAGAAPCILTKAISNIVGIFSIIAIIWFVFLLLGGAISLMTGSGDKTKVQNAQKRITNGLIGLFIVLLGLFLINLVGSLIGIPTILSLPSFISGLKL</sequence>
<name>A0A2M7BER8_9BACT</name>
<feature type="transmembrane region" description="Helical" evidence="1">
    <location>
        <begin position="52"/>
        <end position="75"/>
    </location>
</feature>
<accession>A0A2M7BER8</accession>
<reference evidence="3" key="1">
    <citation type="submission" date="2017-09" db="EMBL/GenBank/DDBJ databases">
        <title>Depth-based differentiation of microbial function through sediment-hosted aquifers and enrichment of novel symbionts in the deep terrestrial subsurface.</title>
        <authorList>
            <person name="Probst A.J."/>
            <person name="Ladd B."/>
            <person name="Jarett J.K."/>
            <person name="Geller-Mcgrath D.E."/>
            <person name="Sieber C.M.K."/>
            <person name="Emerson J.B."/>
            <person name="Anantharaman K."/>
            <person name="Thomas B.C."/>
            <person name="Malmstrom R."/>
            <person name="Stieglmeier M."/>
            <person name="Klingl A."/>
            <person name="Woyke T."/>
            <person name="Ryan C.M."/>
            <person name="Banfield J.F."/>
        </authorList>
    </citation>
    <scope>NUCLEOTIDE SEQUENCE [LARGE SCALE GENOMIC DNA]</scope>
</reference>
<dbReference type="Pfam" id="PF18895">
    <property type="entry name" value="T4SS_pilin"/>
    <property type="match status" value="1"/>
</dbReference>
<dbReference type="EMBL" id="PEVC01000018">
    <property type="protein sequence ID" value="PIV01580.1"/>
    <property type="molecule type" value="Genomic_DNA"/>
</dbReference>
<dbReference type="InterPro" id="IPR043993">
    <property type="entry name" value="T4SS_pilin"/>
</dbReference>
<gene>
    <name evidence="2" type="ORF">COS54_00780</name>
</gene>
<evidence type="ECO:0000313" key="3">
    <source>
        <dbReference type="Proteomes" id="UP000229631"/>
    </source>
</evidence>
<evidence type="ECO:0000256" key="1">
    <source>
        <dbReference type="SAM" id="Phobius"/>
    </source>
</evidence>